<feature type="modified residue" description="N6-(pyridoxal phosphate)lysine" evidence="10">
    <location>
        <position position="103"/>
    </location>
</feature>
<dbReference type="EC" id="4.1.1.17" evidence="7"/>
<dbReference type="VEuPathDB" id="FungiDB:AAP_03223"/>
<reference evidence="14 15" key="1">
    <citation type="journal article" date="2016" name="Genome Biol. Evol.">
        <title>Divergent and convergent evolution of fungal pathogenicity.</title>
        <authorList>
            <person name="Shang Y."/>
            <person name="Xiao G."/>
            <person name="Zheng P."/>
            <person name="Cen K."/>
            <person name="Zhan S."/>
            <person name="Wang C."/>
        </authorList>
    </citation>
    <scope>NUCLEOTIDE SEQUENCE [LARGE SCALE GENOMIC DNA]</scope>
    <source>
        <strain evidence="14 15">ARSEF 7405</strain>
    </source>
</reference>
<evidence type="ECO:0000256" key="10">
    <source>
        <dbReference type="PIRSR" id="PIRSR600183-50"/>
    </source>
</evidence>
<dbReference type="PRINTS" id="PR01179">
    <property type="entry name" value="ODADCRBXLASE"/>
</dbReference>
<feature type="domain" description="Orn/DAP/Arg decarboxylase 2 N-terminal" evidence="13">
    <location>
        <begin position="79"/>
        <end position="308"/>
    </location>
</feature>
<evidence type="ECO:0000313" key="14">
    <source>
        <dbReference type="EMBL" id="KZZ92004.1"/>
    </source>
</evidence>
<keyword evidence="4 10" id="KW-0663">Pyridoxal phosphate</keyword>
<dbReference type="AlphaFoldDB" id="A0A167Z0T0"/>
<sequence>MSPPVVIESGIFDNACLFNCHDQFADSSTFSADSKWKSDGSKSDLGERLVLSTMKERAARINTMTCQPGDEDPFYVADLGDVYRQYVRWIENLPRVRPYYAVKCNPDKLVIGLLARLGIGFDCASKNEVELALSTGIDPSRIIYAQPCKTPSFLRYATEKGVLQMTFDNIDELHKIKDVCPDAQLFLRIFTDDSAAACRLSVKFGAALSATSFLLKTAHELGLNVVGVSFHVGSGAADPGAYLEAIQDARKVFDEARAIGFQMKILDIGGGFSAETFDRFGKLISQALDTYFAPEVEVIAEPGRYFVASAFTLAVNVIARRDPSPGMEHAEKGQVMLYLNDGVYGNFSNIIFDHQMPVPRVLITRETEATPTEYSLWGPTCDGIDIVNKSVTLPVRISVGDWLYFKDMGAYTACSRTKFNGFADNHEVIYISSEPINLGGGISRFIS</sequence>
<evidence type="ECO:0000256" key="3">
    <source>
        <dbReference type="ARBA" id="ARBA00022793"/>
    </source>
</evidence>
<dbReference type="FunFam" id="3.20.20.10:FF:000005">
    <property type="entry name" value="Ornithine decarboxylase"/>
    <property type="match status" value="1"/>
</dbReference>
<dbReference type="InterPro" id="IPR022653">
    <property type="entry name" value="De-COase2_pyr-phos_BS"/>
</dbReference>
<dbReference type="PANTHER" id="PTHR11482:SF6">
    <property type="entry name" value="ORNITHINE DECARBOXYLASE 1-RELATED"/>
    <property type="match status" value="1"/>
</dbReference>
<dbReference type="InterPro" id="IPR000183">
    <property type="entry name" value="Orn/DAP/Arg_de-COase"/>
</dbReference>
<comment type="catalytic activity">
    <reaction evidence="9">
        <text>L-ornithine + H(+) = putrescine + CO2</text>
        <dbReference type="Rhea" id="RHEA:22964"/>
        <dbReference type="ChEBI" id="CHEBI:15378"/>
        <dbReference type="ChEBI" id="CHEBI:16526"/>
        <dbReference type="ChEBI" id="CHEBI:46911"/>
        <dbReference type="ChEBI" id="CHEBI:326268"/>
        <dbReference type="EC" id="4.1.1.17"/>
    </reaction>
</comment>
<evidence type="ECO:0000256" key="7">
    <source>
        <dbReference type="ARBA" id="ARBA00034138"/>
    </source>
</evidence>
<name>A0A167Z0T0_9EURO</name>
<accession>A0A167Z0T0</accession>
<dbReference type="InterPro" id="IPR022644">
    <property type="entry name" value="De-COase2_N"/>
</dbReference>
<dbReference type="EMBL" id="AZGZ01000012">
    <property type="protein sequence ID" value="KZZ92004.1"/>
    <property type="molecule type" value="Genomic_DNA"/>
</dbReference>
<dbReference type="CDD" id="cd00622">
    <property type="entry name" value="PLPDE_III_ODC"/>
    <property type="match status" value="1"/>
</dbReference>
<comment type="similarity">
    <text evidence="2 11">Belongs to the Orn/Lys/Arg decarboxylase class-II family.</text>
</comment>
<comment type="cofactor">
    <cofactor evidence="1 10">
        <name>pyridoxal 5'-phosphate</name>
        <dbReference type="ChEBI" id="CHEBI:597326"/>
    </cofactor>
</comment>
<organism evidence="14 15">
    <name type="scientific">Ascosphaera apis ARSEF 7405</name>
    <dbReference type="NCBI Taxonomy" id="392613"/>
    <lineage>
        <taxon>Eukaryota</taxon>
        <taxon>Fungi</taxon>
        <taxon>Dikarya</taxon>
        <taxon>Ascomycota</taxon>
        <taxon>Pezizomycotina</taxon>
        <taxon>Eurotiomycetes</taxon>
        <taxon>Eurotiomycetidae</taxon>
        <taxon>Onygenales</taxon>
        <taxon>Ascosphaeraceae</taxon>
        <taxon>Ascosphaera</taxon>
    </lineage>
</organism>
<dbReference type="Gene3D" id="2.40.37.10">
    <property type="entry name" value="Lyase, Ornithine Decarboxylase, Chain A, domain 1"/>
    <property type="match status" value="1"/>
</dbReference>
<dbReference type="Pfam" id="PF00278">
    <property type="entry name" value="Orn_DAP_Arg_deC"/>
    <property type="match status" value="1"/>
</dbReference>
<dbReference type="OrthoDB" id="5034579at2759"/>
<evidence type="ECO:0000259" key="13">
    <source>
        <dbReference type="Pfam" id="PF02784"/>
    </source>
</evidence>
<evidence type="ECO:0000256" key="1">
    <source>
        <dbReference type="ARBA" id="ARBA00001933"/>
    </source>
</evidence>
<keyword evidence="5" id="KW-0456">Lyase</keyword>
<evidence type="ECO:0000256" key="6">
    <source>
        <dbReference type="ARBA" id="ARBA00034115"/>
    </source>
</evidence>
<dbReference type="SUPFAM" id="SSF50621">
    <property type="entry name" value="Alanine racemase C-terminal domain-like"/>
    <property type="match status" value="1"/>
</dbReference>
<dbReference type="InterPro" id="IPR022643">
    <property type="entry name" value="De-COase2_C"/>
</dbReference>
<dbReference type="Proteomes" id="UP000242877">
    <property type="component" value="Unassembled WGS sequence"/>
</dbReference>
<dbReference type="InterPro" id="IPR009006">
    <property type="entry name" value="Ala_racemase/Decarboxylase_C"/>
</dbReference>
<evidence type="ECO:0000256" key="5">
    <source>
        <dbReference type="ARBA" id="ARBA00023239"/>
    </source>
</evidence>
<evidence type="ECO:0000259" key="12">
    <source>
        <dbReference type="Pfam" id="PF00278"/>
    </source>
</evidence>
<dbReference type="GO" id="GO:0033387">
    <property type="term" value="P:putrescine biosynthetic process from arginine, via ornithine"/>
    <property type="evidence" value="ECO:0007669"/>
    <property type="project" value="TreeGrafter"/>
</dbReference>
<dbReference type="PANTHER" id="PTHR11482">
    <property type="entry name" value="ARGININE/DIAMINOPIMELATE/ORNITHINE DECARBOXYLASE"/>
    <property type="match status" value="1"/>
</dbReference>
<evidence type="ECO:0000313" key="15">
    <source>
        <dbReference type="Proteomes" id="UP000242877"/>
    </source>
</evidence>
<dbReference type="SUPFAM" id="SSF51419">
    <property type="entry name" value="PLP-binding barrel"/>
    <property type="match status" value="1"/>
</dbReference>
<dbReference type="GO" id="GO:0005737">
    <property type="term" value="C:cytoplasm"/>
    <property type="evidence" value="ECO:0007669"/>
    <property type="project" value="TreeGrafter"/>
</dbReference>
<evidence type="ECO:0000256" key="11">
    <source>
        <dbReference type="RuleBase" id="RU003737"/>
    </source>
</evidence>
<keyword evidence="15" id="KW-1185">Reference proteome</keyword>
<evidence type="ECO:0000256" key="8">
    <source>
        <dbReference type="ARBA" id="ARBA00046672"/>
    </source>
</evidence>
<dbReference type="PROSITE" id="PS00879">
    <property type="entry name" value="ODR_DC_2_2"/>
    <property type="match status" value="1"/>
</dbReference>
<gene>
    <name evidence="14" type="ORF">AAP_03223</name>
</gene>
<dbReference type="InterPro" id="IPR002433">
    <property type="entry name" value="Orn_de-COase"/>
</dbReference>
<dbReference type="Pfam" id="PF02784">
    <property type="entry name" value="Orn_Arg_deC_N"/>
    <property type="match status" value="1"/>
</dbReference>
<dbReference type="GO" id="GO:0004586">
    <property type="term" value="F:ornithine decarboxylase activity"/>
    <property type="evidence" value="ECO:0007669"/>
    <property type="project" value="UniProtKB-EC"/>
</dbReference>
<comment type="subunit">
    <text evidence="8">Homodimer. Only the dimer is catalytically active, as the active sites are constructed of residues from both monomers.</text>
</comment>
<evidence type="ECO:0000256" key="9">
    <source>
        <dbReference type="ARBA" id="ARBA00049127"/>
    </source>
</evidence>
<protein>
    <recommendedName>
        <fullName evidence="7">ornithine decarboxylase</fullName>
        <ecNumber evidence="7">4.1.1.17</ecNumber>
    </recommendedName>
</protein>
<evidence type="ECO:0000256" key="4">
    <source>
        <dbReference type="ARBA" id="ARBA00022898"/>
    </source>
</evidence>
<proteinExistence type="inferred from homology"/>
<comment type="pathway">
    <text evidence="6">Amine and polyamine biosynthesis; putrescine biosynthesis via L-ornithine pathway; putrescine from L-ornithine: step 1/1.</text>
</comment>
<dbReference type="PRINTS" id="PR01182">
    <property type="entry name" value="ORNDCRBXLASE"/>
</dbReference>
<keyword evidence="3" id="KW-0210">Decarboxylase</keyword>
<feature type="domain" description="Orn/DAP/Arg decarboxylase 2 C-terminal" evidence="12">
    <location>
        <begin position="74"/>
        <end position="409"/>
    </location>
</feature>
<dbReference type="Gene3D" id="3.20.20.10">
    <property type="entry name" value="Alanine racemase"/>
    <property type="match status" value="1"/>
</dbReference>
<evidence type="ECO:0000256" key="2">
    <source>
        <dbReference type="ARBA" id="ARBA00008872"/>
    </source>
</evidence>
<comment type="caution">
    <text evidence="14">The sequence shown here is derived from an EMBL/GenBank/DDBJ whole genome shotgun (WGS) entry which is preliminary data.</text>
</comment>
<dbReference type="InterPro" id="IPR029066">
    <property type="entry name" value="PLP-binding_barrel"/>
</dbReference>
<feature type="active site" description="Proton donor" evidence="10">
    <location>
        <position position="381"/>
    </location>
</feature>
<dbReference type="PROSITE" id="PS00878">
    <property type="entry name" value="ODR_DC_2_1"/>
    <property type="match status" value="1"/>
</dbReference>
<dbReference type="InterPro" id="IPR022657">
    <property type="entry name" value="De-COase2_CS"/>
</dbReference>